<evidence type="ECO:0000256" key="2">
    <source>
        <dbReference type="ARBA" id="ARBA00005336"/>
    </source>
</evidence>
<comment type="caution">
    <text evidence="8">The sequence shown here is derived from an EMBL/GenBank/DDBJ whole genome shotgun (WGS) entry which is preliminary data.</text>
</comment>
<evidence type="ECO:0000256" key="1">
    <source>
        <dbReference type="ARBA" id="ARBA00001231"/>
    </source>
</evidence>
<evidence type="ECO:0000313" key="8">
    <source>
        <dbReference type="EMBL" id="OZJ04352.1"/>
    </source>
</evidence>
<dbReference type="Gene3D" id="3.20.20.300">
    <property type="entry name" value="Glycoside hydrolase, family 3, N-terminal domain"/>
    <property type="match status" value="1"/>
</dbReference>
<dbReference type="GO" id="GO:0004563">
    <property type="term" value="F:beta-N-acetylhexosaminidase activity"/>
    <property type="evidence" value="ECO:0007669"/>
    <property type="project" value="UniProtKB-EC"/>
</dbReference>
<dbReference type="PRINTS" id="PR00133">
    <property type="entry name" value="GLHYDRLASE3"/>
</dbReference>
<dbReference type="InterPro" id="IPR001764">
    <property type="entry name" value="Glyco_hydro_3_N"/>
</dbReference>
<evidence type="ECO:0000313" key="9">
    <source>
        <dbReference type="Proteomes" id="UP000242875"/>
    </source>
</evidence>
<evidence type="ECO:0000256" key="5">
    <source>
        <dbReference type="ARBA" id="ARBA00023295"/>
    </source>
</evidence>
<dbReference type="Gene3D" id="3.40.50.1700">
    <property type="entry name" value="Glycoside hydrolase family 3 C-terminal domain"/>
    <property type="match status" value="1"/>
</dbReference>
<evidence type="ECO:0000256" key="6">
    <source>
        <dbReference type="SAM" id="SignalP"/>
    </source>
</evidence>
<dbReference type="AlphaFoldDB" id="A0A261Y172"/>
<proteinExistence type="inferred from homology"/>
<dbReference type="PANTHER" id="PTHR30480:SF13">
    <property type="entry name" value="BETA-HEXOSAMINIDASE"/>
    <property type="match status" value="1"/>
</dbReference>
<dbReference type="InterPro" id="IPR036962">
    <property type="entry name" value="Glyco_hydro_3_N_sf"/>
</dbReference>
<dbReference type="GO" id="GO:0005975">
    <property type="term" value="P:carbohydrate metabolic process"/>
    <property type="evidence" value="ECO:0007669"/>
    <property type="project" value="InterPro"/>
</dbReference>
<accession>A0A261Y172</accession>
<dbReference type="InterPro" id="IPR036881">
    <property type="entry name" value="Glyco_hydro_3_C_sf"/>
</dbReference>
<feature type="signal peptide" evidence="6">
    <location>
        <begin position="1"/>
        <end position="17"/>
    </location>
</feature>
<keyword evidence="6" id="KW-0732">Signal</keyword>
<reference evidence="8 9" key="1">
    <citation type="journal article" date="2017" name="Mycologia">
        <title>Bifiguratus adelaidae, gen. et sp. nov., a new member of Mucoromycotina in endophytic and soil-dwelling habitats.</title>
        <authorList>
            <person name="Torres-Cruz T.J."/>
            <person name="Billingsley Tobias T.L."/>
            <person name="Almatruk M."/>
            <person name="Hesse C."/>
            <person name="Kuske C.R."/>
            <person name="Desiro A."/>
            <person name="Benucci G.M."/>
            <person name="Bonito G."/>
            <person name="Stajich J.E."/>
            <person name="Dunlap C."/>
            <person name="Arnold A.E."/>
            <person name="Porras-Alfaro A."/>
        </authorList>
    </citation>
    <scope>NUCLEOTIDE SEQUENCE [LARGE SCALE GENOMIC DNA]</scope>
    <source>
        <strain evidence="8 9">AZ0501</strain>
    </source>
</reference>
<comment type="similarity">
    <text evidence="2">Belongs to the glycosyl hydrolase 3 family.</text>
</comment>
<evidence type="ECO:0000256" key="3">
    <source>
        <dbReference type="ARBA" id="ARBA00012663"/>
    </source>
</evidence>
<keyword evidence="4" id="KW-0378">Hydrolase</keyword>
<gene>
    <name evidence="8" type="ORF">BZG36_02363</name>
</gene>
<dbReference type="Pfam" id="PF00933">
    <property type="entry name" value="Glyco_hydro_3"/>
    <property type="match status" value="1"/>
</dbReference>
<dbReference type="PANTHER" id="PTHR30480">
    <property type="entry name" value="BETA-HEXOSAMINIDASE-RELATED"/>
    <property type="match status" value="1"/>
</dbReference>
<keyword evidence="9" id="KW-1185">Reference proteome</keyword>
<dbReference type="SUPFAM" id="SSF51445">
    <property type="entry name" value="(Trans)glycosidases"/>
    <property type="match status" value="1"/>
</dbReference>
<comment type="catalytic activity">
    <reaction evidence="1">
        <text>Hydrolysis of terminal non-reducing N-acetyl-D-hexosamine residues in N-acetyl-beta-D-hexosaminides.</text>
        <dbReference type="EC" id="3.2.1.52"/>
    </reaction>
</comment>
<feature type="domain" description="Glycoside hydrolase family 3 N-terminal" evidence="7">
    <location>
        <begin position="28"/>
        <end position="376"/>
    </location>
</feature>
<dbReference type="EMBL" id="MVBO01000044">
    <property type="protein sequence ID" value="OZJ04352.1"/>
    <property type="molecule type" value="Genomic_DNA"/>
</dbReference>
<sequence length="626" mass="68179">MWKPFCALGLLAGLVRAFDLDGYVANMTLEEKVGQVLVPDFRNWQNATASGATGFTVMNDEVAGIIKKFKFGGVILFAENVVETEQTTRLMADFQAASPNIPLILCIDQEGGIVRRLATGTNFPGNMGLGATRSTSMAQGVGKVIGEELGVLGININLAPVSDVNYNPANPVIGVRSFGSDQHLVADMAVAYKNGVQEAGVASCAKHFPGHGDTNTDSHTGLPLINHTVAQHQKDLYPFRQLIANNIDMIMTAHIQIPAFSNDTAPNIIDGTPTILPATLSRKILTSLLREQLGFKGVTITDALDMAAIQEFFGWQNATWMCLAAGADIALMPPRATSMSTVSNLENAFNTVLEAVNDGRINITELDQKVKRILNLKMTYKIWQPDTQVTPISLDKQIKKALNTVGNKEHRRFEAKVADAAVTLLRNNHQTLPFKVDKRSTVAAFTPFSYQLDAVNVSMSSMRSTKYVKLIGTYFYQQNFTSAMKTLVDQATHVIIGSYIVVQDAAVNGGVLDPSLNDASHWDSVTPFKIMEYARAQSKPTVIMSLRNPYDASSYLDAGNQSADALVVLYDYLGYKSGIMQGPMIPAGLRYIFGELKQANGKLPVDVYKLGTNNTQILFPFGYSAQ</sequence>
<organism evidence="8 9">
    <name type="scientific">Bifiguratus adelaidae</name>
    <dbReference type="NCBI Taxonomy" id="1938954"/>
    <lineage>
        <taxon>Eukaryota</taxon>
        <taxon>Fungi</taxon>
        <taxon>Fungi incertae sedis</taxon>
        <taxon>Mucoromycota</taxon>
        <taxon>Mucoromycotina</taxon>
        <taxon>Endogonomycetes</taxon>
        <taxon>Endogonales</taxon>
        <taxon>Endogonales incertae sedis</taxon>
        <taxon>Bifiguratus</taxon>
    </lineage>
</organism>
<protein>
    <recommendedName>
        <fullName evidence="3">beta-N-acetylhexosaminidase</fullName>
        <ecNumber evidence="3">3.2.1.52</ecNumber>
    </recommendedName>
</protein>
<dbReference type="FunFam" id="3.20.20.300:FF:000014">
    <property type="entry name" value="Beta-hexosaminidase, lipoprotein"/>
    <property type="match status" value="1"/>
</dbReference>
<name>A0A261Y172_9FUNG</name>
<dbReference type="InterPro" id="IPR017853">
    <property type="entry name" value="GH"/>
</dbReference>
<dbReference type="PROSITE" id="PS00775">
    <property type="entry name" value="GLYCOSYL_HYDROL_F3"/>
    <property type="match status" value="1"/>
</dbReference>
<dbReference type="InterPro" id="IPR050226">
    <property type="entry name" value="NagZ_Beta-hexosaminidase"/>
</dbReference>
<evidence type="ECO:0000259" key="7">
    <source>
        <dbReference type="Pfam" id="PF00933"/>
    </source>
</evidence>
<dbReference type="InterPro" id="IPR019800">
    <property type="entry name" value="Glyco_hydro_3_AS"/>
</dbReference>
<keyword evidence="5" id="KW-0326">Glycosidase</keyword>
<feature type="chain" id="PRO_5012221505" description="beta-N-acetylhexosaminidase" evidence="6">
    <location>
        <begin position="18"/>
        <end position="626"/>
    </location>
</feature>
<evidence type="ECO:0000256" key="4">
    <source>
        <dbReference type="ARBA" id="ARBA00022801"/>
    </source>
</evidence>
<dbReference type="OrthoDB" id="416222at2759"/>
<dbReference type="Proteomes" id="UP000242875">
    <property type="component" value="Unassembled WGS sequence"/>
</dbReference>
<dbReference type="EC" id="3.2.1.52" evidence="3"/>
<dbReference type="GO" id="GO:0009254">
    <property type="term" value="P:peptidoglycan turnover"/>
    <property type="evidence" value="ECO:0007669"/>
    <property type="project" value="TreeGrafter"/>
</dbReference>